<dbReference type="Proteomes" id="UP001434883">
    <property type="component" value="Unassembled WGS sequence"/>
</dbReference>
<evidence type="ECO:0000313" key="2">
    <source>
        <dbReference type="EMBL" id="MEQ2201941.1"/>
    </source>
</evidence>
<proteinExistence type="predicted"/>
<comment type="caution">
    <text evidence="2">The sequence shown here is derived from an EMBL/GenBank/DDBJ whole genome shotgun (WGS) entry which is preliminary data.</text>
</comment>
<sequence length="134" mass="13878">MSHSSSTFPPCLSAAACPPCTVTPFSSPTASFPPAASGLPVGPSDSCLFARFVLLSWGGVCFLSGCINIYLSPCSMSPVNTLLSLLSLPTPGVFCSSRKSVFQHHCCCSLFGAGCVFEAGMTGDLGFELKQLLN</sequence>
<keyword evidence="1" id="KW-0812">Transmembrane</keyword>
<protein>
    <submittedName>
        <fullName evidence="2">Uncharacterized protein</fullName>
    </submittedName>
</protein>
<keyword evidence="1" id="KW-0472">Membrane</keyword>
<evidence type="ECO:0000313" key="3">
    <source>
        <dbReference type="Proteomes" id="UP001434883"/>
    </source>
</evidence>
<name>A0ABV0R1M9_9TELE</name>
<keyword evidence="1" id="KW-1133">Transmembrane helix</keyword>
<feature type="transmembrane region" description="Helical" evidence="1">
    <location>
        <begin position="48"/>
        <end position="71"/>
    </location>
</feature>
<reference evidence="2 3" key="1">
    <citation type="submission" date="2021-06" db="EMBL/GenBank/DDBJ databases">
        <authorList>
            <person name="Palmer J.M."/>
        </authorList>
    </citation>
    <scope>NUCLEOTIDE SEQUENCE [LARGE SCALE GENOMIC DNA]</scope>
    <source>
        <strain evidence="2 3">XC_2019</strain>
        <tissue evidence="2">Muscle</tissue>
    </source>
</reference>
<evidence type="ECO:0000256" key="1">
    <source>
        <dbReference type="SAM" id="Phobius"/>
    </source>
</evidence>
<keyword evidence="3" id="KW-1185">Reference proteome</keyword>
<accession>A0ABV0R1M9</accession>
<organism evidence="2 3">
    <name type="scientific">Xenoophorus captivus</name>
    <dbReference type="NCBI Taxonomy" id="1517983"/>
    <lineage>
        <taxon>Eukaryota</taxon>
        <taxon>Metazoa</taxon>
        <taxon>Chordata</taxon>
        <taxon>Craniata</taxon>
        <taxon>Vertebrata</taxon>
        <taxon>Euteleostomi</taxon>
        <taxon>Actinopterygii</taxon>
        <taxon>Neopterygii</taxon>
        <taxon>Teleostei</taxon>
        <taxon>Neoteleostei</taxon>
        <taxon>Acanthomorphata</taxon>
        <taxon>Ovalentaria</taxon>
        <taxon>Atherinomorphae</taxon>
        <taxon>Cyprinodontiformes</taxon>
        <taxon>Goodeidae</taxon>
        <taxon>Xenoophorus</taxon>
    </lineage>
</organism>
<gene>
    <name evidence="2" type="ORF">XENOCAPTIV_021051</name>
</gene>
<dbReference type="EMBL" id="JAHRIN010029787">
    <property type="protein sequence ID" value="MEQ2201941.1"/>
    <property type="molecule type" value="Genomic_DNA"/>
</dbReference>